<sequence>MTRRGRPRLQASPSGRGTRADLLESAARLFARDGFRASTHAIAEAAGVRQATLYHYFPNREAILLTLLLQTVEPTIAAAEKLATSNAPAPARLWALAHLDAAQLAAGEVNLGALYLLPEIQTPHLEPFRIAWLDLREHYRTLVASCGGDDTACDLALGLVESVILARRRNDGSPSTDPHRVADAVVLVATGRPPTQIQRSLAADLIATLDG</sequence>
<dbReference type="Gene3D" id="1.10.357.10">
    <property type="entry name" value="Tetracycline Repressor, domain 2"/>
    <property type="match status" value="1"/>
</dbReference>
<dbReference type="PROSITE" id="PS50977">
    <property type="entry name" value="HTH_TETR_2"/>
    <property type="match status" value="1"/>
</dbReference>
<evidence type="ECO:0000259" key="5">
    <source>
        <dbReference type="PROSITE" id="PS50977"/>
    </source>
</evidence>
<dbReference type="EMBL" id="CP115965">
    <property type="protein sequence ID" value="WZW97510.1"/>
    <property type="molecule type" value="Genomic_DNA"/>
</dbReference>
<evidence type="ECO:0000313" key="6">
    <source>
        <dbReference type="EMBL" id="WZW97510.1"/>
    </source>
</evidence>
<dbReference type="InterPro" id="IPR009057">
    <property type="entry name" value="Homeodomain-like_sf"/>
</dbReference>
<proteinExistence type="predicted"/>
<dbReference type="PRINTS" id="PR00455">
    <property type="entry name" value="HTHTETR"/>
</dbReference>
<keyword evidence="2 4" id="KW-0238">DNA-binding</keyword>
<dbReference type="SUPFAM" id="SSF46689">
    <property type="entry name" value="Homeodomain-like"/>
    <property type="match status" value="1"/>
</dbReference>
<keyword evidence="7" id="KW-1185">Reference proteome</keyword>
<dbReference type="Pfam" id="PF00440">
    <property type="entry name" value="TetR_N"/>
    <property type="match status" value="1"/>
</dbReference>
<accession>A0ABZ3C3V7</accession>
<organism evidence="6 7">
    <name type="scientific">Propioniciclava soli</name>
    <dbReference type="NCBI Taxonomy" id="2775081"/>
    <lineage>
        <taxon>Bacteria</taxon>
        <taxon>Bacillati</taxon>
        <taxon>Actinomycetota</taxon>
        <taxon>Actinomycetes</taxon>
        <taxon>Propionibacteriales</taxon>
        <taxon>Propionibacteriaceae</taxon>
        <taxon>Propioniciclava</taxon>
    </lineage>
</organism>
<evidence type="ECO:0000256" key="4">
    <source>
        <dbReference type="PROSITE-ProRule" id="PRU00335"/>
    </source>
</evidence>
<gene>
    <name evidence="6" type="ORF">PCC79_11420</name>
</gene>
<keyword evidence="3" id="KW-0804">Transcription</keyword>
<evidence type="ECO:0000256" key="3">
    <source>
        <dbReference type="ARBA" id="ARBA00023163"/>
    </source>
</evidence>
<dbReference type="PANTHER" id="PTHR30055">
    <property type="entry name" value="HTH-TYPE TRANSCRIPTIONAL REGULATOR RUTR"/>
    <property type="match status" value="1"/>
</dbReference>
<feature type="domain" description="HTH tetR-type" evidence="5">
    <location>
        <begin position="16"/>
        <end position="75"/>
    </location>
</feature>
<dbReference type="InterPro" id="IPR050109">
    <property type="entry name" value="HTH-type_TetR-like_transc_reg"/>
</dbReference>
<dbReference type="InterPro" id="IPR001647">
    <property type="entry name" value="HTH_TetR"/>
</dbReference>
<feature type="DNA-binding region" description="H-T-H motif" evidence="4">
    <location>
        <begin position="38"/>
        <end position="57"/>
    </location>
</feature>
<evidence type="ECO:0000256" key="1">
    <source>
        <dbReference type="ARBA" id="ARBA00023015"/>
    </source>
</evidence>
<keyword evidence="1" id="KW-0805">Transcription regulation</keyword>
<evidence type="ECO:0000256" key="2">
    <source>
        <dbReference type="ARBA" id="ARBA00023125"/>
    </source>
</evidence>
<protein>
    <submittedName>
        <fullName evidence="6">TetR/AcrR family transcriptional regulator</fullName>
    </submittedName>
</protein>
<name>A0ABZ3C3V7_9ACTN</name>
<dbReference type="PANTHER" id="PTHR30055:SF234">
    <property type="entry name" value="HTH-TYPE TRANSCRIPTIONAL REGULATOR BETI"/>
    <property type="match status" value="1"/>
</dbReference>
<dbReference type="RefSeq" id="WP_342371881.1">
    <property type="nucleotide sequence ID" value="NZ_CP115965.1"/>
</dbReference>
<dbReference type="Proteomes" id="UP001434337">
    <property type="component" value="Chromosome"/>
</dbReference>
<evidence type="ECO:0000313" key="7">
    <source>
        <dbReference type="Proteomes" id="UP001434337"/>
    </source>
</evidence>
<reference evidence="6 7" key="1">
    <citation type="journal article" date="2023" name="Environ Microbiome">
        <title>A coral-associated actinobacterium mitigates coral bleaching under heat stress.</title>
        <authorList>
            <person name="Li J."/>
            <person name="Zou Y."/>
            <person name="Li Q."/>
            <person name="Zhang J."/>
            <person name="Bourne D.G."/>
            <person name="Lyu Y."/>
            <person name="Liu C."/>
            <person name="Zhang S."/>
        </authorList>
    </citation>
    <scope>NUCLEOTIDE SEQUENCE [LARGE SCALE GENOMIC DNA]</scope>
    <source>
        <strain evidence="6 7">SCSIO 13291</strain>
    </source>
</reference>